<gene>
    <name evidence="1" type="ORF">GTC17254_24750</name>
</gene>
<accession>A0AB33IZB9</accession>
<dbReference type="EMBL" id="AP035786">
    <property type="protein sequence ID" value="BFO74878.1"/>
    <property type="molecule type" value="Genomic_DNA"/>
</dbReference>
<reference evidence="1" key="1">
    <citation type="submission" date="2024-07" db="EMBL/GenBank/DDBJ databases">
        <title>Complete genome sequence of Prevotella sp. YM-2024 GTC17254.</title>
        <authorList>
            <person name="Hayashi M."/>
            <person name="Muto Y."/>
            <person name="Tanaka K."/>
            <person name="Niwa H."/>
        </authorList>
    </citation>
    <scope>NUCLEOTIDE SEQUENCE</scope>
    <source>
        <strain evidence="1">GTC17254</strain>
    </source>
</reference>
<dbReference type="REBASE" id="853982">
    <property type="entry name" value="Psp254ORF24730P"/>
</dbReference>
<proteinExistence type="predicted"/>
<organism evidence="1">
    <name type="scientific">Prevotella sp. GTC17254</name>
    <dbReference type="NCBI Taxonomy" id="3236794"/>
    <lineage>
        <taxon>Bacteria</taxon>
        <taxon>Pseudomonadati</taxon>
        <taxon>Bacteroidota</taxon>
        <taxon>Bacteroidia</taxon>
        <taxon>Bacteroidales</taxon>
        <taxon>Prevotellaceae</taxon>
        <taxon>Prevotella</taxon>
    </lineage>
</organism>
<name>A0AB33IZB9_9BACT</name>
<dbReference type="AlphaFoldDB" id="A0AB33IZB9"/>
<sequence>MQTIGDSDRVDVHNFIVGLLAPNVDARLFEIVSYAILKYYYKEQTIIWGYSWKDLNEETLKLYKTGRTNANDGGIDFVMKPLGRFFQVTETLDFKKYFLDIEKIEKYPITFVVKSLDSVEILKDKLYKDASKTYVVEDVVRKYVECIEEIINISTLLHYFQKIEDAGLISGVLNEIILQSRVEFNYEDEF</sequence>
<protein>
    <recommendedName>
        <fullName evidence="2">Restriction endonuclease</fullName>
    </recommendedName>
</protein>
<evidence type="ECO:0000313" key="1">
    <source>
        <dbReference type="EMBL" id="BFO74878.1"/>
    </source>
</evidence>
<evidence type="ECO:0008006" key="2">
    <source>
        <dbReference type="Google" id="ProtNLM"/>
    </source>
</evidence>